<proteinExistence type="predicted"/>
<feature type="signal peptide" evidence="2">
    <location>
        <begin position="1"/>
        <end position="24"/>
    </location>
</feature>
<reference evidence="3 4" key="1">
    <citation type="submission" date="2016-11" db="EMBL/GenBank/DDBJ databases">
        <authorList>
            <person name="Jaros S."/>
            <person name="Januszkiewicz K."/>
            <person name="Wedrychowicz H."/>
        </authorList>
    </citation>
    <scope>NUCLEOTIDE SEQUENCE [LARGE SCALE GENOMIC DNA]</scope>
    <source>
        <strain evidence="3 4">DSM 17459</strain>
    </source>
</reference>
<accession>A0A1M4V559</accession>
<dbReference type="AlphaFoldDB" id="A0A1M4V559"/>
<dbReference type="EMBL" id="FQVI01000003">
    <property type="protein sequence ID" value="SHE64060.1"/>
    <property type="molecule type" value="Genomic_DNA"/>
</dbReference>
<sequence>MKKKAAMLTVLCLLAVSISGCGQKADTQKVPDETTVKAEKSEWEDNSKEVEALKKLSLTAYPGRTIGEAFTGEYEVVEWKYKEEDGKKFLKCSFIHQEKEYSLTIYKDEYENVNAAEYYAGKEKQSPEEMQNFCQELFSQGETVSSEESQEFPESRAGYYSNGYWAMDLKSIDNTSGTVLYDGYEYAYSPTQFACKDQEGKIIDGNTLEFSGVTITWEGDSFTLTEGRDAMIMSSMAGNNHDTEHGAGKYVKSERPKEDAQEQDTGTARNIELYAGEYNDYRWFGDNPNCPENPCMISVSNVTDTSFDFRIEQWDPSSNSYSVIFNKHTAVFTGDGTTAAYFGKQYTLNFTFPDVTTIEVSGFDPTEGISYMCNGIPGHEFS</sequence>
<dbReference type="OrthoDB" id="1902227at2"/>
<organism evidence="3 4">
    <name type="scientific">Lactonifactor longoviformis DSM 17459</name>
    <dbReference type="NCBI Taxonomy" id="1122155"/>
    <lineage>
        <taxon>Bacteria</taxon>
        <taxon>Bacillati</taxon>
        <taxon>Bacillota</taxon>
        <taxon>Clostridia</taxon>
        <taxon>Eubacteriales</taxon>
        <taxon>Clostridiaceae</taxon>
        <taxon>Lactonifactor</taxon>
    </lineage>
</organism>
<dbReference type="PROSITE" id="PS51257">
    <property type="entry name" value="PROKAR_LIPOPROTEIN"/>
    <property type="match status" value="1"/>
</dbReference>
<dbReference type="Proteomes" id="UP000184245">
    <property type="component" value="Unassembled WGS sequence"/>
</dbReference>
<keyword evidence="2" id="KW-0732">Signal</keyword>
<evidence type="ECO:0000256" key="2">
    <source>
        <dbReference type="SAM" id="SignalP"/>
    </source>
</evidence>
<dbReference type="RefSeq" id="WP_072849726.1">
    <property type="nucleotide sequence ID" value="NZ_FQVI01000003.1"/>
</dbReference>
<protein>
    <submittedName>
        <fullName evidence="3">Uncharacterized protein</fullName>
    </submittedName>
</protein>
<feature type="compositionally biased region" description="Basic and acidic residues" evidence="1">
    <location>
        <begin position="243"/>
        <end position="260"/>
    </location>
</feature>
<evidence type="ECO:0000313" key="3">
    <source>
        <dbReference type="EMBL" id="SHE64060.1"/>
    </source>
</evidence>
<evidence type="ECO:0000256" key="1">
    <source>
        <dbReference type="SAM" id="MobiDB-lite"/>
    </source>
</evidence>
<feature type="region of interest" description="Disordered" evidence="1">
    <location>
        <begin position="243"/>
        <end position="268"/>
    </location>
</feature>
<dbReference type="STRING" id="1122155.SAMN02745158_01128"/>
<feature type="chain" id="PRO_5038355798" evidence="2">
    <location>
        <begin position="25"/>
        <end position="382"/>
    </location>
</feature>
<evidence type="ECO:0000313" key="4">
    <source>
        <dbReference type="Proteomes" id="UP000184245"/>
    </source>
</evidence>
<gene>
    <name evidence="3" type="ORF">SAMN02745158_01128</name>
</gene>
<name>A0A1M4V559_9CLOT</name>
<keyword evidence="4" id="KW-1185">Reference proteome</keyword>